<name>A0ABD3JU52_EUCGL</name>
<dbReference type="AlphaFoldDB" id="A0ABD3JU52"/>
<keyword evidence="5" id="KW-0539">Nucleus</keyword>
<dbReference type="PANTHER" id="PTHR31989">
    <property type="entry name" value="NAC DOMAIN-CONTAINING PROTEIN 82-RELATED"/>
    <property type="match status" value="1"/>
</dbReference>
<dbReference type="EMBL" id="JBJKBG010000007">
    <property type="protein sequence ID" value="KAL3731155.1"/>
    <property type="molecule type" value="Genomic_DNA"/>
</dbReference>
<dbReference type="Gene3D" id="2.170.150.80">
    <property type="entry name" value="NAC domain"/>
    <property type="match status" value="1"/>
</dbReference>
<dbReference type="InterPro" id="IPR036093">
    <property type="entry name" value="NAC_dom_sf"/>
</dbReference>
<organism evidence="7 8">
    <name type="scientific">Eucalyptus globulus</name>
    <name type="common">Tasmanian blue gum</name>
    <dbReference type="NCBI Taxonomy" id="34317"/>
    <lineage>
        <taxon>Eukaryota</taxon>
        <taxon>Viridiplantae</taxon>
        <taxon>Streptophyta</taxon>
        <taxon>Embryophyta</taxon>
        <taxon>Tracheophyta</taxon>
        <taxon>Spermatophyta</taxon>
        <taxon>Magnoliopsida</taxon>
        <taxon>eudicotyledons</taxon>
        <taxon>Gunneridae</taxon>
        <taxon>Pentapetalae</taxon>
        <taxon>rosids</taxon>
        <taxon>malvids</taxon>
        <taxon>Myrtales</taxon>
        <taxon>Myrtaceae</taxon>
        <taxon>Myrtoideae</taxon>
        <taxon>Eucalypteae</taxon>
        <taxon>Eucalyptus</taxon>
    </lineage>
</organism>
<dbReference type="SUPFAM" id="SSF101941">
    <property type="entry name" value="NAC domain"/>
    <property type="match status" value="1"/>
</dbReference>
<protein>
    <recommendedName>
        <fullName evidence="6">NAC domain-containing protein</fullName>
    </recommendedName>
</protein>
<evidence type="ECO:0000313" key="8">
    <source>
        <dbReference type="Proteomes" id="UP001634007"/>
    </source>
</evidence>
<evidence type="ECO:0000313" key="7">
    <source>
        <dbReference type="EMBL" id="KAL3731155.1"/>
    </source>
</evidence>
<dbReference type="GO" id="GO:0005634">
    <property type="term" value="C:nucleus"/>
    <property type="evidence" value="ECO:0007669"/>
    <property type="project" value="UniProtKB-SubCell"/>
</dbReference>
<evidence type="ECO:0000256" key="1">
    <source>
        <dbReference type="ARBA" id="ARBA00004123"/>
    </source>
</evidence>
<keyword evidence="8" id="KW-1185">Reference proteome</keyword>
<comment type="subcellular location">
    <subcellularLocation>
        <location evidence="1">Nucleus</location>
    </subcellularLocation>
</comment>
<dbReference type="Pfam" id="PF02365">
    <property type="entry name" value="NAM"/>
    <property type="match status" value="1"/>
</dbReference>
<feature type="domain" description="NAC" evidence="6">
    <location>
        <begin position="4"/>
        <end position="157"/>
    </location>
</feature>
<dbReference type="InterPro" id="IPR003441">
    <property type="entry name" value="NAC-dom"/>
</dbReference>
<evidence type="ECO:0000259" key="6">
    <source>
        <dbReference type="PROSITE" id="PS51005"/>
    </source>
</evidence>
<evidence type="ECO:0000256" key="4">
    <source>
        <dbReference type="ARBA" id="ARBA00023163"/>
    </source>
</evidence>
<evidence type="ECO:0000256" key="5">
    <source>
        <dbReference type="ARBA" id="ARBA00023242"/>
    </source>
</evidence>
<keyword evidence="3" id="KW-0238">DNA-binding</keyword>
<proteinExistence type="predicted"/>
<dbReference type="GO" id="GO:0003677">
    <property type="term" value="F:DNA binding"/>
    <property type="evidence" value="ECO:0007669"/>
    <property type="project" value="UniProtKB-KW"/>
</dbReference>
<dbReference type="PROSITE" id="PS51005">
    <property type="entry name" value="NAC"/>
    <property type="match status" value="1"/>
</dbReference>
<accession>A0ABD3JU52</accession>
<keyword evidence="4" id="KW-0804">Transcription</keyword>
<dbReference type="Proteomes" id="UP001634007">
    <property type="component" value="Unassembled WGS sequence"/>
</dbReference>
<sequence length="241" mass="28121">MEQFQGGYRFSPTEEELINDHLMRKVLGYTDHCIVPELEDFYAWDPWDLPRVHQEISNVPSDGWDWYFLCPSPYLAQNSERIKRKTSSGNWKITSQRDEIKTRDTRVLIGSKRILTFYKNRVKTGWILHEYHLNHKLLDGYSSTLQIPYVLCRLKRKPGESFDISPSFEGGESSVTDDTPIAAEHESTEDTDQESSYQATLESLSQIELVDDNHPNYYSHYSYAPQPYVYGDNQGNDFFNP</sequence>
<evidence type="ECO:0000256" key="3">
    <source>
        <dbReference type="ARBA" id="ARBA00023125"/>
    </source>
</evidence>
<evidence type="ECO:0000256" key="2">
    <source>
        <dbReference type="ARBA" id="ARBA00023015"/>
    </source>
</evidence>
<reference evidence="7 8" key="1">
    <citation type="submission" date="2024-11" db="EMBL/GenBank/DDBJ databases">
        <title>Chromosome-level genome assembly of Eucalyptus globulus Labill. provides insights into its genome evolution.</title>
        <authorList>
            <person name="Li X."/>
        </authorList>
    </citation>
    <scope>NUCLEOTIDE SEQUENCE [LARGE SCALE GENOMIC DNA]</scope>
    <source>
        <strain evidence="7">CL2024</strain>
        <tissue evidence="7">Fresh tender leaves</tissue>
    </source>
</reference>
<gene>
    <name evidence="7" type="ORF">ACJRO7_028084</name>
</gene>
<comment type="caution">
    <text evidence="7">The sequence shown here is derived from an EMBL/GenBank/DDBJ whole genome shotgun (WGS) entry which is preliminary data.</text>
</comment>
<keyword evidence="2" id="KW-0805">Transcription regulation</keyword>